<gene>
    <name evidence="3" type="ORF">HERILL_LOCUS15581</name>
</gene>
<dbReference type="Gene3D" id="1.10.287.2250">
    <property type="match status" value="1"/>
</dbReference>
<dbReference type="EMBL" id="LR899014">
    <property type="protein sequence ID" value="CAD7093292.1"/>
    <property type="molecule type" value="Genomic_DNA"/>
</dbReference>
<organism evidence="3 4">
    <name type="scientific">Hermetia illucens</name>
    <name type="common">Black soldier fly</name>
    <dbReference type="NCBI Taxonomy" id="343691"/>
    <lineage>
        <taxon>Eukaryota</taxon>
        <taxon>Metazoa</taxon>
        <taxon>Ecdysozoa</taxon>
        <taxon>Arthropoda</taxon>
        <taxon>Hexapoda</taxon>
        <taxon>Insecta</taxon>
        <taxon>Pterygota</taxon>
        <taxon>Neoptera</taxon>
        <taxon>Endopterygota</taxon>
        <taxon>Diptera</taxon>
        <taxon>Brachycera</taxon>
        <taxon>Stratiomyomorpha</taxon>
        <taxon>Stratiomyidae</taxon>
        <taxon>Hermetiinae</taxon>
        <taxon>Hermetia</taxon>
    </lineage>
</organism>
<dbReference type="InParanoid" id="A0A7R8V725"/>
<feature type="region of interest" description="Disordered" evidence="1">
    <location>
        <begin position="135"/>
        <end position="166"/>
    </location>
</feature>
<feature type="domain" description="Cathepsin propeptide inhibitor" evidence="2">
    <location>
        <begin position="9"/>
        <end position="68"/>
    </location>
</feature>
<dbReference type="AlphaFoldDB" id="A0A7R8V725"/>
<accession>A0A7R8V725</accession>
<reference evidence="3 4" key="1">
    <citation type="submission" date="2020-11" db="EMBL/GenBank/DDBJ databases">
        <authorList>
            <person name="Wallbank WR R."/>
            <person name="Pardo Diaz C."/>
            <person name="Kozak K."/>
            <person name="Martin S."/>
            <person name="Jiggins C."/>
            <person name="Moest M."/>
            <person name="Warren A I."/>
            <person name="Generalovic N T."/>
            <person name="Byers J.R.P. K."/>
            <person name="Montejo-Kovacevich G."/>
            <person name="Yen C E."/>
        </authorList>
    </citation>
    <scope>NUCLEOTIDE SEQUENCE [LARGE SCALE GENOMIC DNA]</scope>
</reference>
<dbReference type="SMART" id="SM00848">
    <property type="entry name" value="Inhibitor_I29"/>
    <property type="match status" value="1"/>
</dbReference>
<dbReference type="SUPFAM" id="SSF54001">
    <property type="entry name" value="Cysteine proteinases"/>
    <property type="match status" value="1"/>
</dbReference>
<keyword evidence="4" id="KW-1185">Reference proteome</keyword>
<evidence type="ECO:0000259" key="2">
    <source>
        <dbReference type="SMART" id="SM00848"/>
    </source>
</evidence>
<dbReference type="InterPro" id="IPR038765">
    <property type="entry name" value="Papain-like_cys_pep_sf"/>
</dbReference>
<protein>
    <recommendedName>
        <fullName evidence="2">Cathepsin propeptide inhibitor domain-containing protein</fullName>
    </recommendedName>
</protein>
<dbReference type="Proteomes" id="UP000594454">
    <property type="component" value="Chromosome 6"/>
</dbReference>
<proteinExistence type="predicted"/>
<dbReference type="OrthoDB" id="5855924at2759"/>
<evidence type="ECO:0000256" key="1">
    <source>
        <dbReference type="SAM" id="MobiDB-lite"/>
    </source>
</evidence>
<name>A0A7R8V725_HERIL</name>
<sequence>MAHISDKEWEAYKKKYDKNYYSEEDCARREIYAENKKRIEKHNQLYRAGKESYAKGINQFTDMFAREVPKGYGRDRDRSECRREERRERFRKRVEGFKDRIGRFKDRVGDRITEGIENRKKRREKERDIRCGYDYSSEEEDSVESEQTCKMRGRPSGRESHSRYCR</sequence>
<dbReference type="InterPro" id="IPR013201">
    <property type="entry name" value="Prot_inhib_I29"/>
</dbReference>
<dbReference type="Pfam" id="PF08246">
    <property type="entry name" value="Inhibitor_I29"/>
    <property type="match status" value="1"/>
</dbReference>
<evidence type="ECO:0000313" key="3">
    <source>
        <dbReference type="EMBL" id="CAD7093292.1"/>
    </source>
</evidence>
<feature type="compositionally biased region" description="Basic and acidic residues" evidence="1">
    <location>
        <begin position="156"/>
        <end position="166"/>
    </location>
</feature>
<evidence type="ECO:0000313" key="4">
    <source>
        <dbReference type="Proteomes" id="UP000594454"/>
    </source>
</evidence>